<proteinExistence type="predicted"/>
<dbReference type="AlphaFoldDB" id="A0A939BRB1"/>
<evidence type="ECO:0000313" key="2">
    <source>
        <dbReference type="EMBL" id="MBM9458439.1"/>
    </source>
</evidence>
<evidence type="ECO:0008006" key="4">
    <source>
        <dbReference type="Google" id="ProtNLM"/>
    </source>
</evidence>
<name>A0A939BRB1_9ACTN</name>
<gene>
    <name evidence="2" type="ORF">JK386_00810</name>
</gene>
<dbReference type="RefSeq" id="WP_205289744.1">
    <property type="nucleotide sequence ID" value="NZ_CP074406.1"/>
</dbReference>
<keyword evidence="1" id="KW-0732">Signal</keyword>
<keyword evidence="3" id="KW-1185">Reference proteome</keyword>
<reference evidence="2" key="1">
    <citation type="submission" date="2021-01" db="EMBL/GenBank/DDBJ databases">
        <title>Novel species in genus Nocardioides.</title>
        <authorList>
            <person name="Zhang G."/>
        </authorList>
    </citation>
    <scope>NUCLEOTIDE SEQUENCE</scope>
    <source>
        <strain evidence="2">Zg-536</strain>
    </source>
</reference>
<dbReference type="Proteomes" id="UP000663791">
    <property type="component" value="Unassembled WGS sequence"/>
</dbReference>
<accession>A0A939BRB1</accession>
<comment type="caution">
    <text evidence="2">The sequence shown here is derived from an EMBL/GenBank/DDBJ whole genome shotgun (WGS) entry which is preliminary data.</text>
</comment>
<sequence>MKKLIATLLTAGALSLGLQATPAITASAEAAAVAKPSTKKCVNKARFRKIKKGMSVAKVRRIAKHRGRIESDATYSDGDRNLTLRFRQCGTSWRYSSIYVSFESTEYRRYVRNDVCYWEDTNWDGSDDTYVCDDYGYWETVYGGPLKVTGKSAYWF</sequence>
<dbReference type="EMBL" id="JAERTX010000001">
    <property type="protein sequence ID" value="MBM9458439.1"/>
    <property type="molecule type" value="Genomic_DNA"/>
</dbReference>
<feature type="chain" id="PRO_5038897343" description="DUF2690 domain-containing protein" evidence="1">
    <location>
        <begin position="21"/>
        <end position="156"/>
    </location>
</feature>
<evidence type="ECO:0000313" key="3">
    <source>
        <dbReference type="Proteomes" id="UP000663791"/>
    </source>
</evidence>
<evidence type="ECO:0000256" key="1">
    <source>
        <dbReference type="SAM" id="SignalP"/>
    </source>
</evidence>
<protein>
    <recommendedName>
        <fullName evidence="4">DUF2690 domain-containing protein</fullName>
    </recommendedName>
</protein>
<organism evidence="2 3">
    <name type="scientific">Nocardioides faecalis</name>
    <dbReference type="NCBI Taxonomy" id="2803858"/>
    <lineage>
        <taxon>Bacteria</taxon>
        <taxon>Bacillati</taxon>
        <taxon>Actinomycetota</taxon>
        <taxon>Actinomycetes</taxon>
        <taxon>Propionibacteriales</taxon>
        <taxon>Nocardioidaceae</taxon>
        <taxon>Nocardioides</taxon>
    </lineage>
</organism>
<feature type="signal peptide" evidence="1">
    <location>
        <begin position="1"/>
        <end position="20"/>
    </location>
</feature>